<keyword evidence="5" id="KW-0411">Iron-sulfur</keyword>
<sequence length="202" mass="20894">MKFTLNGQEVDAQSAAADTPLLYVLRNDMQLNGPKFGCGLGECGACAVLIDGKVARSCSVPLKAVDGKKVTTLEGLSPDASKAASAQALQDRAVLDVSAAETKAPATARTYTLHVVQQAFVDAQAAQCGYCTNGMIMALVALFNQQPKASDEEIRHALSGHLCRCGTHVEIMQAAARARELIAKGHSPALPAAGASTTAKAA</sequence>
<keyword evidence="2" id="KW-0479">Metal-binding</keyword>
<gene>
    <name evidence="6" type="ORF">P608_11970</name>
</gene>
<organism evidence="6 7">
    <name type="scientific">Comamonas thiooxydans</name>
    <dbReference type="NCBI Taxonomy" id="363952"/>
    <lineage>
        <taxon>Bacteria</taxon>
        <taxon>Pseudomonadati</taxon>
        <taxon>Pseudomonadota</taxon>
        <taxon>Betaproteobacteria</taxon>
        <taxon>Burkholderiales</taxon>
        <taxon>Comamonadaceae</taxon>
        <taxon>Comamonas</taxon>
    </lineage>
</organism>
<dbReference type="InterPro" id="IPR036884">
    <property type="entry name" value="2Fe-2S-bd_dom_sf"/>
</dbReference>
<accession>A0A176TPJ3</accession>
<accession>A0A096C899</accession>
<dbReference type="InterPro" id="IPR051452">
    <property type="entry name" value="Diverse_Oxidoreductases"/>
</dbReference>
<keyword evidence="1" id="KW-0001">2Fe-2S</keyword>
<keyword evidence="4" id="KW-0408">Iron</keyword>
<dbReference type="InterPro" id="IPR001041">
    <property type="entry name" value="2Fe-2S_ferredoxin-type"/>
</dbReference>
<evidence type="ECO:0000256" key="4">
    <source>
        <dbReference type="ARBA" id="ARBA00023004"/>
    </source>
</evidence>
<dbReference type="InterPro" id="IPR012675">
    <property type="entry name" value="Beta-grasp_dom_sf"/>
</dbReference>
<dbReference type="PROSITE" id="PS51085">
    <property type="entry name" value="2FE2S_FER_2"/>
    <property type="match status" value="1"/>
</dbReference>
<dbReference type="InterPro" id="IPR006058">
    <property type="entry name" value="2Fe2S_fd_BS"/>
</dbReference>
<dbReference type="InterPro" id="IPR036010">
    <property type="entry name" value="2Fe-2S_ferredoxin-like_sf"/>
</dbReference>
<dbReference type="GO" id="GO:0051537">
    <property type="term" value="F:2 iron, 2 sulfur cluster binding"/>
    <property type="evidence" value="ECO:0007669"/>
    <property type="project" value="UniProtKB-KW"/>
</dbReference>
<accession>D0J583</accession>
<name>A0A096C899_9BURK</name>
<dbReference type="PANTHER" id="PTHR44379:SF6">
    <property type="entry name" value="BLR6046 PROTEIN"/>
    <property type="match status" value="1"/>
</dbReference>
<keyword evidence="3" id="KW-0560">Oxidoreductase</keyword>
<dbReference type="InterPro" id="IPR002888">
    <property type="entry name" value="2Fe-2S-bd"/>
</dbReference>
<dbReference type="PANTHER" id="PTHR44379">
    <property type="entry name" value="OXIDOREDUCTASE WITH IRON-SULFUR SUBUNIT"/>
    <property type="match status" value="1"/>
</dbReference>
<dbReference type="Gene3D" id="3.10.20.30">
    <property type="match status" value="1"/>
</dbReference>
<dbReference type="GO" id="GO:0046872">
    <property type="term" value="F:metal ion binding"/>
    <property type="evidence" value="ECO:0007669"/>
    <property type="project" value="UniProtKB-KW"/>
</dbReference>
<keyword evidence="7" id="KW-1185">Reference proteome</keyword>
<evidence type="ECO:0000256" key="2">
    <source>
        <dbReference type="ARBA" id="ARBA00022723"/>
    </source>
</evidence>
<dbReference type="SUPFAM" id="SSF54292">
    <property type="entry name" value="2Fe-2S ferredoxin-like"/>
    <property type="match status" value="1"/>
</dbReference>
<evidence type="ECO:0000256" key="3">
    <source>
        <dbReference type="ARBA" id="ARBA00023002"/>
    </source>
</evidence>
<dbReference type="AlphaFoldDB" id="A0A096C899"/>
<dbReference type="Gene3D" id="1.10.150.120">
    <property type="entry name" value="[2Fe-2S]-binding domain"/>
    <property type="match status" value="1"/>
</dbReference>
<dbReference type="Pfam" id="PF01799">
    <property type="entry name" value="Fer2_2"/>
    <property type="match status" value="1"/>
</dbReference>
<protein>
    <submittedName>
        <fullName evidence="6">2Fe-2S ferredoxin</fullName>
    </submittedName>
</protein>
<dbReference type="KEGG" id="ctt:CtCNB1_3770"/>
<dbReference type="OrthoDB" id="9179439at2"/>
<dbReference type="EMBL" id="AWTP01000109">
    <property type="protein sequence ID" value="KGH11828.1"/>
    <property type="molecule type" value="Genomic_DNA"/>
</dbReference>
<evidence type="ECO:0000313" key="6">
    <source>
        <dbReference type="EMBL" id="KGH11828.1"/>
    </source>
</evidence>
<proteinExistence type="predicted"/>
<evidence type="ECO:0000256" key="1">
    <source>
        <dbReference type="ARBA" id="ARBA00022714"/>
    </source>
</evidence>
<dbReference type="Pfam" id="PF00111">
    <property type="entry name" value="Fer2"/>
    <property type="match status" value="1"/>
</dbReference>
<dbReference type="PROSITE" id="PS00197">
    <property type="entry name" value="2FE2S_FER_1"/>
    <property type="match status" value="1"/>
</dbReference>
<evidence type="ECO:0000313" key="7">
    <source>
        <dbReference type="Proteomes" id="UP000029549"/>
    </source>
</evidence>
<comment type="caution">
    <text evidence="6">The sequence shown here is derived from an EMBL/GenBank/DDBJ whole genome shotgun (WGS) entry which is preliminary data.</text>
</comment>
<dbReference type="SUPFAM" id="SSF47741">
    <property type="entry name" value="CO dehydrogenase ISP C-domain like"/>
    <property type="match status" value="1"/>
</dbReference>
<dbReference type="GO" id="GO:0016491">
    <property type="term" value="F:oxidoreductase activity"/>
    <property type="evidence" value="ECO:0007669"/>
    <property type="project" value="UniProtKB-KW"/>
</dbReference>
<reference evidence="6 7" key="1">
    <citation type="submission" date="2013-09" db="EMBL/GenBank/DDBJ databases">
        <title>High correlation between genotypes and phenotypes of environmental bacteria Comamonas testosteroni strains.</title>
        <authorList>
            <person name="Liu L."/>
            <person name="Zhu W."/>
            <person name="Xia X."/>
            <person name="Xu B."/>
            <person name="Luo M."/>
            <person name="Wang G."/>
        </authorList>
    </citation>
    <scope>NUCLEOTIDE SEQUENCE [LARGE SCALE GENOMIC DNA]</scope>
    <source>
        <strain evidence="6 7">DF2</strain>
    </source>
</reference>
<dbReference type="RefSeq" id="WP_012839568.1">
    <property type="nucleotide sequence ID" value="NC_013446.2"/>
</dbReference>
<dbReference type="Proteomes" id="UP000029549">
    <property type="component" value="Unassembled WGS sequence"/>
</dbReference>
<evidence type="ECO:0000256" key="5">
    <source>
        <dbReference type="ARBA" id="ARBA00023014"/>
    </source>
</evidence>